<evidence type="ECO:0008006" key="4">
    <source>
        <dbReference type="Google" id="ProtNLM"/>
    </source>
</evidence>
<dbReference type="EMBL" id="JAGQHS010000227">
    <property type="protein sequence ID" value="MCA9758896.1"/>
    <property type="molecule type" value="Genomic_DNA"/>
</dbReference>
<evidence type="ECO:0000256" key="1">
    <source>
        <dbReference type="SAM" id="SignalP"/>
    </source>
</evidence>
<proteinExistence type="predicted"/>
<feature type="signal peptide" evidence="1">
    <location>
        <begin position="1"/>
        <end position="23"/>
    </location>
</feature>
<organism evidence="2 3">
    <name type="scientific">Eiseniibacteriota bacterium</name>
    <dbReference type="NCBI Taxonomy" id="2212470"/>
    <lineage>
        <taxon>Bacteria</taxon>
        <taxon>Candidatus Eiseniibacteriota</taxon>
    </lineage>
</organism>
<dbReference type="AlphaFoldDB" id="A0A956NHY3"/>
<reference evidence="2" key="2">
    <citation type="journal article" date="2021" name="Microbiome">
        <title>Successional dynamics and alternative stable states in a saline activated sludge microbial community over 9 years.</title>
        <authorList>
            <person name="Wang Y."/>
            <person name="Ye J."/>
            <person name="Ju F."/>
            <person name="Liu L."/>
            <person name="Boyd J.A."/>
            <person name="Deng Y."/>
            <person name="Parks D.H."/>
            <person name="Jiang X."/>
            <person name="Yin X."/>
            <person name="Woodcroft B.J."/>
            <person name="Tyson G.W."/>
            <person name="Hugenholtz P."/>
            <person name="Polz M.F."/>
            <person name="Zhang T."/>
        </authorList>
    </citation>
    <scope>NUCLEOTIDE SEQUENCE</scope>
    <source>
        <strain evidence="2">HKST-UBA02</strain>
    </source>
</reference>
<evidence type="ECO:0000313" key="2">
    <source>
        <dbReference type="EMBL" id="MCA9758896.1"/>
    </source>
</evidence>
<sequence>MGTRNLLILGTLAALVACIAAPARVDATSIAFGSSPGVELRSQVGGIQAIYGVDFGVSYRQYVLKETTWTLFPFVGIQSAIGTSGETKTFFRGTIGKTFALVTGSTDDDLIADTRSGYNATLGVGVSHPISDRFSVEGRIGISASYNSYETSSPRVDPDRGLVVDTVTNRDFWSSGFTGLSLVLDL</sequence>
<reference evidence="2" key="1">
    <citation type="submission" date="2020-04" db="EMBL/GenBank/DDBJ databases">
        <authorList>
            <person name="Zhang T."/>
        </authorList>
    </citation>
    <scope>NUCLEOTIDE SEQUENCE</scope>
    <source>
        <strain evidence="2">HKST-UBA02</strain>
    </source>
</reference>
<evidence type="ECO:0000313" key="3">
    <source>
        <dbReference type="Proteomes" id="UP000739538"/>
    </source>
</evidence>
<accession>A0A956NHY3</accession>
<comment type="caution">
    <text evidence="2">The sequence shown here is derived from an EMBL/GenBank/DDBJ whole genome shotgun (WGS) entry which is preliminary data.</text>
</comment>
<keyword evidence="1" id="KW-0732">Signal</keyword>
<protein>
    <recommendedName>
        <fullName evidence="4">Outer membrane protein beta-barrel domain-containing protein</fullName>
    </recommendedName>
</protein>
<feature type="chain" id="PRO_5038021507" description="Outer membrane protein beta-barrel domain-containing protein" evidence="1">
    <location>
        <begin position="24"/>
        <end position="186"/>
    </location>
</feature>
<dbReference type="Proteomes" id="UP000739538">
    <property type="component" value="Unassembled WGS sequence"/>
</dbReference>
<dbReference type="PROSITE" id="PS51257">
    <property type="entry name" value="PROKAR_LIPOPROTEIN"/>
    <property type="match status" value="1"/>
</dbReference>
<gene>
    <name evidence="2" type="ORF">KDA27_24085</name>
</gene>
<name>A0A956NHY3_UNCEI</name>